<protein>
    <submittedName>
        <fullName evidence="2">(Atlantic silverside) hypothetical protein</fullName>
    </submittedName>
</protein>
<dbReference type="Proteomes" id="UP000677803">
    <property type="component" value="Unassembled WGS sequence"/>
</dbReference>
<proteinExistence type="predicted"/>
<dbReference type="SUPFAM" id="SSF54117">
    <property type="entry name" value="Interleukin 8-like chemokines"/>
    <property type="match status" value="1"/>
</dbReference>
<gene>
    <name evidence="2" type="ORF">MMEN_LOCUS11844</name>
</gene>
<dbReference type="GO" id="GO:0008009">
    <property type="term" value="F:chemokine activity"/>
    <property type="evidence" value="ECO:0007669"/>
    <property type="project" value="InterPro"/>
</dbReference>
<keyword evidence="1" id="KW-0732">Signal</keyword>
<keyword evidence="3" id="KW-1185">Reference proteome</keyword>
<name>A0A8S4B6U9_9TELE</name>
<dbReference type="GO" id="GO:0005576">
    <property type="term" value="C:extracellular region"/>
    <property type="evidence" value="ECO:0007669"/>
    <property type="project" value="InterPro"/>
</dbReference>
<dbReference type="GO" id="GO:0006955">
    <property type="term" value="P:immune response"/>
    <property type="evidence" value="ECO:0007669"/>
    <property type="project" value="InterPro"/>
</dbReference>
<reference evidence="2" key="1">
    <citation type="submission" date="2021-05" db="EMBL/GenBank/DDBJ databases">
        <authorList>
            <person name="Tigano A."/>
        </authorList>
    </citation>
    <scope>NUCLEOTIDE SEQUENCE</scope>
</reference>
<accession>A0A8S4B6U9</accession>
<dbReference type="EMBL" id="CAJRST010012224">
    <property type="protein sequence ID" value="CAG5928180.1"/>
    <property type="molecule type" value="Genomic_DNA"/>
</dbReference>
<organism evidence="2 3">
    <name type="scientific">Menidia menidia</name>
    <name type="common">Atlantic silverside</name>
    <dbReference type="NCBI Taxonomy" id="238744"/>
    <lineage>
        <taxon>Eukaryota</taxon>
        <taxon>Metazoa</taxon>
        <taxon>Chordata</taxon>
        <taxon>Craniata</taxon>
        <taxon>Vertebrata</taxon>
        <taxon>Euteleostomi</taxon>
        <taxon>Actinopterygii</taxon>
        <taxon>Neopterygii</taxon>
        <taxon>Teleostei</taxon>
        <taxon>Neoteleostei</taxon>
        <taxon>Acanthomorphata</taxon>
        <taxon>Ovalentaria</taxon>
        <taxon>Atherinomorphae</taxon>
        <taxon>Atheriniformes</taxon>
        <taxon>Atherinopsidae</taxon>
        <taxon>Menidiinae</taxon>
        <taxon>Menidia</taxon>
    </lineage>
</organism>
<evidence type="ECO:0000313" key="3">
    <source>
        <dbReference type="Proteomes" id="UP000677803"/>
    </source>
</evidence>
<dbReference type="InterPro" id="IPR036048">
    <property type="entry name" value="Interleukin_8-like_sf"/>
</dbReference>
<feature type="signal peptide" evidence="1">
    <location>
        <begin position="1"/>
        <end position="26"/>
    </location>
</feature>
<sequence>MTTMMMKNPMALVACILLFSSLTVLASDNTFGPDKCCFKFYTQQLPKKGVVSFKFTDKLCSMEGVLALRT</sequence>
<comment type="caution">
    <text evidence="2">The sequence shown here is derived from an EMBL/GenBank/DDBJ whole genome shotgun (WGS) entry which is preliminary data.</text>
</comment>
<evidence type="ECO:0000313" key="2">
    <source>
        <dbReference type="EMBL" id="CAG5928180.1"/>
    </source>
</evidence>
<evidence type="ECO:0000256" key="1">
    <source>
        <dbReference type="SAM" id="SignalP"/>
    </source>
</evidence>
<dbReference type="AlphaFoldDB" id="A0A8S4B6U9"/>
<dbReference type="Gene3D" id="2.40.50.40">
    <property type="match status" value="1"/>
</dbReference>
<dbReference type="OrthoDB" id="9447832at2759"/>
<feature type="chain" id="PRO_5035912259" evidence="1">
    <location>
        <begin position="27"/>
        <end position="70"/>
    </location>
</feature>